<comment type="caution">
    <text evidence="1">The sequence shown here is derived from an EMBL/GenBank/DDBJ whole genome shotgun (WGS) entry which is preliminary data.</text>
</comment>
<reference evidence="1 2" key="1">
    <citation type="submission" date="2019-03" db="EMBL/GenBank/DDBJ databases">
        <title>Single cell metagenomics reveals metabolic interactions within the superorganism composed of flagellate Streblomastix strix and complex community of Bacteroidetes bacteria on its surface.</title>
        <authorList>
            <person name="Treitli S.C."/>
            <person name="Kolisko M."/>
            <person name="Husnik F."/>
            <person name="Keeling P."/>
            <person name="Hampl V."/>
        </authorList>
    </citation>
    <scope>NUCLEOTIDE SEQUENCE [LARGE SCALE GENOMIC DNA]</scope>
    <source>
        <strain evidence="1">ST1C</strain>
    </source>
</reference>
<organism evidence="1 2">
    <name type="scientific">Streblomastix strix</name>
    <dbReference type="NCBI Taxonomy" id="222440"/>
    <lineage>
        <taxon>Eukaryota</taxon>
        <taxon>Metamonada</taxon>
        <taxon>Preaxostyla</taxon>
        <taxon>Oxymonadida</taxon>
        <taxon>Streblomastigidae</taxon>
        <taxon>Streblomastix</taxon>
    </lineage>
</organism>
<dbReference type="Proteomes" id="UP000324800">
    <property type="component" value="Unassembled WGS sequence"/>
</dbReference>
<evidence type="ECO:0000313" key="1">
    <source>
        <dbReference type="EMBL" id="KAA6335160.1"/>
    </source>
</evidence>
<sequence length="136" mass="15613">MIEKLEDVLGEKADDVALGNILRNTILEQDLEDIRANPNVQRYVVEQHYIYPRNYNLIQYIMANDGFDYISVEDMSNNVEGLDVEGVADIDEDYDGSILDDSGETFYNDNFRNLNKAREDKAAELLEQGIKPLDFN</sequence>
<name>A0A5J4RPU2_9EUKA</name>
<proteinExistence type="predicted"/>
<dbReference type="AlphaFoldDB" id="A0A5J4RPU2"/>
<gene>
    <name evidence="1" type="ORF">EZS28_052996</name>
</gene>
<protein>
    <submittedName>
        <fullName evidence="1">Uncharacterized protein</fullName>
    </submittedName>
</protein>
<accession>A0A5J4RPU2</accession>
<dbReference type="EMBL" id="SNRW01041839">
    <property type="protein sequence ID" value="KAA6335160.1"/>
    <property type="molecule type" value="Genomic_DNA"/>
</dbReference>
<feature type="non-terminal residue" evidence="1">
    <location>
        <position position="136"/>
    </location>
</feature>
<evidence type="ECO:0000313" key="2">
    <source>
        <dbReference type="Proteomes" id="UP000324800"/>
    </source>
</evidence>